<dbReference type="EMBL" id="BAAATK010000005">
    <property type="protein sequence ID" value="GAA2425957.1"/>
    <property type="molecule type" value="Genomic_DNA"/>
</dbReference>
<protein>
    <recommendedName>
        <fullName evidence="3">Secreted protein</fullName>
    </recommendedName>
</protein>
<gene>
    <name evidence="1" type="ORF">GCM10010421_11050</name>
</gene>
<organism evidence="1 2">
    <name type="scientific">Streptomyces glaucus</name>
    <dbReference type="NCBI Taxonomy" id="284029"/>
    <lineage>
        <taxon>Bacteria</taxon>
        <taxon>Bacillati</taxon>
        <taxon>Actinomycetota</taxon>
        <taxon>Actinomycetes</taxon>
        <taxon>Kitasatosporales</taxon>
        <taxon>Streptomycetaceae</taxon>
        <taxon>Streptomyces</taxon>
    </lineage>
</organism>
<accession>A0ABP5WFA0</accession>
<reference evidence="2" key="1">
    <citation type="journal article" date="2019" name="Int. J. Syst. Evol. Microbiol.">
        <title>The Global Catalogue of Microorganisms (GCM) 10K type strain sequencing project: providing services to taxonomists for standard genome sequencing and annotation.</title>
        <authorList>
            <consortium name="The Broad Institute Genomics Platform"/>
            <consortium name="The Broad Institute Genome Sequencing Center for Infectious Disease"/>
            <person name="Wu L."/>
            <person name="Ma J."/>
        </authorList>
    </citation>
    <scope>NUCLEOTIDE SEQUENCE [LARGE SCALE GENOMIC DNA]</scope>
    <source>
        <strain evidence="2">JCM 6922</strain>
    </source>
</reference>
<name>A0ABP5WFA0_9ACTN</name>
<comment type="caution">
    <text evidence="1">The sequence shown here is derived from an EMBL/GenBank/DDBJ whole genome shotgun (WGS) entry which is preliminary data.</text>
</comment>
<sequence length="100" mass="11070">MAACTLTTTWQFARLPNAPQYWRATPTDAVPHLGKDTSSITHTSGPIASDSRWAIRRRTGSGSHGDWFTNCCKTCMFPSGSRSAIGWIDFRRPSSIGPRR</sequence>
<proteinExistence type="predicted"/>
<keyword evidence="2" id="KW-1185">Reference proteome</keyword>
<evidence type="ECO:0000313" key="1">
    <source>
        <dbReference type="EMBL" id="GAA2425957.1"/>
    </source>
</evidence>
<dbReference type="Proteomes" id="UP001500460">
    <property type="component" value="Unassembled WGS sequence"/>
</dbReference>
<evidence type="ECO:0000313" key="2">
    <source>
        <dbReference type="Proteomes" id="UP001500460"/>
    </source>
</evidence>
<evidence type="ECO:0008006" key="3">
    <source>
        <dbReference type="Google" id="ProtNLM"/>
    </source>
</evidence>